<dbReference type="SUPFAM" id="SSF51120">
    <property type="entry name" value="beta-Roll"/>
    <property type="match status" value="11"/>
</dbReference>
<dbReference type="InterPro" id="IPR011049">
    <property type="entry name" value="Serralysin-like_metalloprot_C"/>
</dbReference>
<accession>A0A401JGV3</accession>
<feature type="region of interest" description="Disordered" evidence="4">
    <location>
        <begin position="772"/>
        <end position="802"/>
    </location>
</feature>
<evidence type="ECO:0000256" key="3">
    <source>
        <dbReference type="ARBA" id="ARBA00022837"/>
    </source>
</evidence>
<dbReference type="Pfam" id="PF22322">
    <property type="entry name" value="DUF6973"/>
    <property type="match status" value="1"/>
</dbReference>
<dbReference type="GO" id="GO:0004190">
    <property type="term" value="F:aspartic-type endopeptidase activity"/>
    <property type="evidence" value="ECO:0007669"/>
    <property type="project" value="InterPro"/>
</dbReference>
<sequence>MPTFSDAYIQAAINAANELGGLTVNSADPYHNDQYDAYRHAMLSADLTNLFGETISKMIMDDHESENPANPPAEKNMDLFNNNVGREELKRWQQAYESGQTTDSLRKWMYDRVKEGKTINDLISDQRKWVEPGDYDYYKRPEFNRELNRPINDIKKKFNKAGTIPSPVILDLDGDGIETTAVNAGAYFDHASDGFAEQTGWVGKDDGLLVRDLNGNGTIDTGTELFGSETKLTNGQKAANGFEALKELDSNNDGKIDASDAAFATLKIWKDANSDGYTSAGELLTLADAGVQSINVGYANSTLVDANNNQHEQVGSYTTTIGQTRAAEDVWFQTDTTYSIATTWLDVPADVAALPDASGYGKVYDLHQAMVRDTSGSLKNLVTQFTQAATVADRESLLQSIIYKWTGVENVDPASRAATQIYGNVIGDARKLEALEEFMGEDWYGVWCWGTKDPNPHGQAAPVLLEAWGELSEMIYGQLAAQSFLKPLYDKIGFNWDATANTLTGDLSLVSADITVAINTNHTAGKELLAEFMRSLKGMAALGTMDIVGFETALSPLGPDVVSLVNSAWAVVGTEGGDILTGGADADMLQGLGGDDTLIGNAGNDILDGSNGNDTLYGNEGADVLYGGTGNDQLYGGAGVDQYYFARGDGQDTIHEDYLDDTWINIGDLTIEELTFRRSGADLVVGFQTSLADGIVLAEFFKNGEPQSALVLKKSNGDTQVLDASALIQLTLIATESADVLDGSSLADTISALGGDDLVFARAGNDIVDGGAGNDNINGGDGDDQVSGGLGNDTLYGENGVDTLDGGDGNDRLYGGANNDSLIGGAGNDTLDGGAGADSMAGGAGDDTYVVEDAGDAIVEAAGGGIDSVTSSISLTLSDNVENLGLTGTADINAAGNAEANVMLGNTGANQLFGMAGNDTIKGLDGNDTVDGGDGADDIYGGMGDDTLAGGNDDDRLHGEAGNDTLSGGAGGDLLEGGDGNDSLSGGAGVDLLDGGAGADSMAGGAGDDAYIVEDIGDTIVEAAGEGIDSVNSSVSLALSDNVENLLLVGYADINATGNVDANVMIGNTGANQLIGLGGNDELHGDAGTDFLDGGAGNDLLDGGTGVDTLAGGAGDDMYYVDRADDVVTEAAGEGVDTIRATSSYTLSGNVENLILEADAGYAEGAGNDLANHLTGNDYDNRLDGGAGADVLEGGLGNDTYVVDVTADQIIETVDGGIDTVEGGFTYTLGATLENLVLTGNANIDGYGNDLVNRLTGNTGNNLLDGGLGADVMEGGAGNDIYYTNTEGEQVIEFADEGIDTEIRSFDSLYILSGNLENLTLTGTVIHGNGNDLDNVITGNAADNSLLGLGGNDTLIGGTGNDALFGGEGADTLIGGSGDDYYEIDNVGDTIIEAAGEGDDFVRSTVSFTLGANLERLAIDGTDNLYVTGNSLDNGLWGNLGNNTLTGGTGNDYLFGDAGNDIYVYNRGDGQDSIDNTDLLSATDTLRFGTGITDTDVLAFQSGTNMFLKVKGTTDQIGFINYYGADTVNGSDVSDHKIDRVEFANGVVWDQAMIQTVVDRANNNNAPTINSFLPALQARADSSFTYTVAANTITDPDPWDSITYSVKMQDGSAVPSWLIFDATTRVLSGTPGAGNVGSFQFILWGTDNYNYSAGEYVTMNVGAANHAPVLSTALPDQAAPQGGAFSYAFASNAFTDPDAGDTLSYSATLADGSPLLSWLSFNAATRTFSGTPSTLGAISVRVTAKDTGNLTVSDTFDINVSVQNLTLNGTSGVDTLNGGVGNDTLNGLAGNDTLNGNAGNDRLDGGTGNDTLRGGAGDDTYIVDSATDVITENLSEGIDNVQASVTTTLAANVENLTLTGTTAINGTGNTLDNVLTGNSANNTLTGGAGNDRLDGGTGSDTMLGGAGNDTYVVNVSTDIVTENASEGTDTVESSVTLTLAANVENLTLTGTTAINGTGNTLANVLTGNSANNTLSGGTGADSMIGGAGNDTYVVDNALDAITENLNEGTDLVQSSVTYTLAANVDNLTLTGTTAINGTGNTLDNVLTGNSAANTLAGGAGNDRLVGGAGADTMQGGTGNDTFVVDVATDIVTENANEGSDTVETGLAYPLGANVENLLLTGTSAINGTGNTLDNILTGNSAVNTLTGGAGNDRLDGKAGADKLLGGTGDDTYVIDIATDAITENLNEGTDSVESSVTYTLAANLEALTLTGTAAINGTDNTLNNLLIGNSAINTLTAGSGNDILQGGAGNDILQDSAGTNLFAGGAGNDSLSGASSAELYLGGSGTDTLTTGTGTDILAFNRGDGLDTVVASSGQDNTLSLGGGIQNSDLVFRQSGNDLILDTGTSDSILLQGWYASTTNHSVLTLQLIEDAAADFAPGGADPLRDNKVEQFNFAGLVDRFDQARSANPGLTSWGLSNALLDFYLGGSDSAAIGGDLAYQYGKTGSLGSIGLDGAQSVLGNAQFGQLNQAINQPGLSDGLVKLSA</sequence>
<dbReference type="SUPFAM" id="SSF49313">
    <property type="entry name" value="Cadherin-like"/>
    <property type="match status" value="2"/>
</dbReference>
<feature type="region of interest" description="Disordered" evidence="4">
    <location>
        <begin position="941"/>
        <end position="981"/>
    </location>
</feature>
<dbReference type="InterPro" id="IPR001343">
    <property type="entry name" value="Hemolysn_Ca-bd"/>
</dbReference>
<comment type="subcellular location">
    <subcellularLocation>
        <location evidence="1">Secreted</location>
    </subcellularLocation>
</comment>
<reference evidence="6 7" key="1">
    <citation type="journal article" date="2019" name="Front. Microbiol.">
        <title>Genomes of Neutrophilic Sulfur-Oxidizing Chemolithoautotrophs Representing 9 Proteobacterial Species From 8 Genera.</title>
        <authorList>
            <person name="Watanabe T."/>
            <person name="Kojima H."/>
            <person name="Umezawa K."/>
            <person name="Hori C."/>
            <person name="Takasuka T.E."/>
            <person name="Kato Y."/>
            <person name="Fukui M."/>
        </authorList>
    </citation>
    <scope>NUCLEOTIDE SEQUENCE [LARGE SCALE GENOMIC DNA]</scope>
    <source>
        <strain evidence="6 7">TTN</strain>
    </source>
</reference>
<comment type="caution">
    <text evidence="6">The sequence shown here is derived from an EMBL/GenBank/DDBJ whole genome shotgun (WGS) entry which is preliminary data.</text>
</comment>
<dbReference type="PRINTS" id="PR00313">
    <property type="entry name" value="CABNDNGRPT"/>
</dbReference>
<organism evidence="6 7">
    <name type="scientific">Sulfuriferula multivorans</name>
    <dbReference type="NCBI Taxonomy" id="1559896"/>
    <lineage>
        <taxon>Bacteria</taxon>
        <taxon>Pseudomonadati</taxon>
        <taxon>Pseudomonadota</taxon>
        <taxon>Betaproteobacteria</taxon>
        <taxon>Nitrosomonadales</taxon>
        <taxon>Sulfuricellaceae</taxon>
        <taxon>Sulfuriferula</taxon>
    </lineage>
</organism>
<evidence type="ECO:0000313" key="7">
    <source>
        <dbReference type="Proteomes" id="UP000286806"/>
    </source>
</evidence>
<evidence type="ECO:0000259" key="5">
    <source>
        <dbReference type="SMART" id="SM00736"/>
    </source>
</evidence>
<protein>
    <submittedName>
        <fullName evidence="6">Alkaline phosphatase</fullName>
    </submittedName>
</protein>
<dbReference type="InterPro" id="IPR013783">
    <property type="entry name" value="Ig-like_fold"/>
</dbReference>
<name>A0A401JGV3_9PROT</name>
<dbReference type="EMBL" id="BGOW01000028">
    <property type="protein sequence ID" value="GBL46869.1"/>
    <property type="molecule type" value="Genomic_DNA"/>
</dbReference>
<dbReference type="InterPro" id="IPR006644">
    <property type="entry name" value="Cadg"/>
</dbReference>
<evidence type="ECO:0000313" key="6">
    <source>
        <dbReference type="EMBL" id="GBL46869.1"/>
    </source>
</evidence>
<dbReference type="Pfam" id="PF05345">
    <property type="entry name" value="He_PIG"/>
    <property type="match status" value="2"/>
</dbReference>
<dbReference type="InterPro" id="IPR054246">
    <property type="entry name" value="DUF6973"/>
</dbReference>
<dbReference type="GO" id="GO:0016020">
    <property type="term" value="C:membrane"/>
    <property type="evidence" value="ECO:0007669"/>
    <property type="project" value="InterPro"/>
</dbReference>
<evidence type="ECO:0000256" key="2">
    <source>
        <dbReference type="ARBA" id="ARBA00022525"/>
    </source>
</evidence>
<feature type="compositionally biased region" description="Gly residues" evidence="4">
    <location>
        <begin position="968"/>
        <end position="980"/>
    </location>
</feature>
<evidence type="ECO:0000256" key="1">
    <source>
        <dbReference type="ARBA" id="ARBA00004613"/>
    </source>
</evidence>
<dbReference type="Pfam" id="PF06594">
    <property type="entry name" value="HCBP_related"/>
    <property type="match status" value="1"/>
</dbReference>
<feature type="domain" description="Dystroglycan-type cadherin-like" evidence="5">
    <location>
        <begin position="1568"/>
        <end position="1668"/>
    </location>
</feature>
<dbReference type="InterPro" id="IPR018511">
    <property type="entry name" value="Hemolysin-typ_Ca-bd_CS"/>
</dbReference>
<dbReference type="PANTHER" id="PTHR38340:SF1">
    <property type="entry name" value="S-LAYER PROTEIN"/>
    <property type="match status" value="1"/>
</dbReference>
<dbReference type="PROSITE" id="PS00141">
    <property type="entry name" value="ASP_PROTEASE"/>
    <property type="match status" value="1"/>
</dbReference>
<dbReference type="GO" id="GO:0005576">
    <property type="term" value="C:extracellular region"/>
    <property type="evidence" value="ECO:0007669"/>
    <property type="project" value="UniProtKB-SubCell"/>
</dbReference>
<dbReference type="PROSITE" id="PS00330">
    <property type="entry name" value="HEMOLYSIN_CALCIUM"/>
    <property type="match status" value="13"/>
</dbReference>
<dbReference type="Gene3D" id="2.150.10.10">
    <property type="entry name" value="Serralysin-like metalloprotease, C-terminal"/>
    <property type="match status" value="11"/>
</dbReference>
<dbReference type="InterPro" id="IPR001969">
    <property type="entry name" value="Aspartic_peptidase_AS"/>
</dbReference>
<dbReference type="Proteomes" id="UP000286806">
    <property type="component" value="Unassembled WGS sequence"/>
</dbReference>
<dbReference type="PANTHER" id="PTHR38340">
    <property type="entry name" value="S-LAYER PROTEIN"/>
    <property type="match status" value="1"/>
</dbReference>
<dbReference type="Pfam" id="PF00353">
    <property type="entry name" value="HemolysinCabind"/>
    <property type="match status" value="21"/>
</dbReference>
<evidence type="ECO:0000256" key="4">
    <source>
        <dbReference type="SAM" id="MobiDB-lite"/>
    </source>
</evidence>
<dbReference type="InterPro" id="IPR010566">
    <property type="entry name" value="Haemolys_ca-bd"/>
</dbReference>
<dbReference type="InterPro" id="IPR050557">
    <property type="entry name" value="RTX_toxin/Mannuronan_C5-epim"/>
</dbReference>
<keyword evidence="3" id="KW-0106">Calcium</keyword>
<keyword evidence="2" id="KW-0964">Secreted</keyword>
<dbReference type="GO" id="GO:0005509">
    <property type="term" value="F:calcium ion binding"/>
    <property type="evidence" value="ECO:0007669"/>
    <property type="project" value="InterPro"/>
</dbReference>
<keyword evidence="7" id="KW-1185">Reference proteome</keyword>
<dbReference type="InterPro" id="IPR015919">
    <property type="entry name" value="Cadherin-like_sf"/>
</dbReference>
<gene>
    <name evidence="6" type="ORF">SFMTTN_2695</name>
</gene>
<dbReference type="SMART" id="SM00736">
    <property type="entry name" value="CADG"/>
    <property type="match status" value="2"/>
</dbReference>
<dbReference type="Gene3D" id="2.60.40.10">
    <property type="entry name" value="Immunoglobulins"/>
    <property type="match status" value="2"/>
</dbReference>
<feature type="region of interest" description="Disordered" evidence="4">
    <location>
        <begin position="1793"/>
        <end position="1817"/>
    </location>
</feature>
<dbReference type="GO" id="GO:0006508">
    <property type="term" value="P:proteolysis"/>
    <property type="evidence" value="ECO:0007669"/>
    <property type="project" value="InterPro"/>
</dbReference>
<feature type="domain" description="Dystroglycan-type cadherin-like" evidence="5">
    <location>
        <begin position="1669"/>
        <end position="1767"/>
    </location>
</feature>
<proteinExistence type="predicted"/>